<dbReference type="InterPro" id="IPR024312">
    <property type="entry name" value="TACC_fungi"/>
</dbReference>
<reference evidence="6 7" key="1">
    <citation type="submission" date="2024-01" db="EMBL/GenBank/DDBJ databases">
        <authorList>
            <consortium name="Genoscope - CEA"/>
            <person name="William W."/>
        </authorList>
    </citation>
    <scope>NUCLEOTIDE SEQUENCE [LARGE SCALE GENOMIC DNA]</scope>
    <source>
        <strain evidence="6 7">29B2s-10</strain>
    </source>
</reference>
<evidence type="ECO:0000256" key="4">
    <source>
        <dbReference type="SAM" id="Coils"/>
    </source>
</evidence>
<evidence type="ECO:0000313" key="7">
    <source>
        <dbReference type="Proteomes" id="UP001497600"/>
    </source>
</evidence>
<keyword evidence="3 4" id="KW-0175">Coiled coil</keyword>
<protein>
    <submittedName>
        <fullName evidence="6">Autophagy-related protein 23</fullName>
    </submittedName>
</protein>
<dbReference type="EMBL" id="OZ004253">
    <property type="protein sequence ID" value="CAK7894183.1"/>
    <property type="molecule type" value="Genomic_DNA"/>
</dbReference>
<feature type="coiled-coil region" evidence="4">
    <location>
        <begin position="549"/>
        <end position="583"/>
    </location>
</feature>
<comment type="subcellular location">
    <subcellularLocation>
        <location evidence="1">Golgi apparatus</location>
    </subcellularLocation>
</comment>
<feature type="region of interest" description="Disordered" evidence="5">
    <location>
        <begin position="87"/>
        <end position="178"/>
    </location>
</feature>
<feature type="region of interest" description="Disordered" evidence="5">
    <location>
        <begin position="234"/>
        <end position="259"/>
    </location>
</feature>
<keyword evidence="2" id="KW-0333">Golgi apparatus</keyword>
<dbReference type="PANTHER" id="PTHR18921:SF2">
    <property type="entry name" value="THYROID RECEPTOR-INTERACTING PROTEIN 11"/>
    <property type="match status" value="1"/>
</dbReference>
<dbReference type="Proteomes" id="UP001497600">
    <property type="component" value="Chromosome A"/>
</dbReference>
<dbReference type="PANTHER" id="PTHR18921">
    <property type="entry name" value="MYOSIN HEAVY CHAIN - RELATED"/>
    <property type="match status" value="1"/>
</dbReference>
<evidence type="ECO:0000256" key="2">
    <source>
        <dbReference type="ARBA" id="ARBA00023034"/>
    </source>
</evidence>
<evidence type="ECO:0000256" key="3">
    <source>
        <dbReference type="ARBA" id="ARBA00023054"/>
    </source>
</evidence>
<keyword evidence="7" id="KW-1185">Reference proteome</keyword>
<feature type="region of interest" description="Disordered" evidence="5">
    <location>
        <begin position="195"/>
        <end position="216"/>
    </location>
</feature>
<feature type="compositionally biased region" description="Polar residues" evidence="5">
    <location>
        <begin position="99"/>
        <end position="109"/>
    </location>
</feature>
<feature type="coiled-coil region" evidence="4">
    <location>
        <begin position="612"/>
        <end position="801"/>
    </location>
</feature>
<feature type="coiled-coil region" evidence="4">
    <location>
        <begin position="829"/>
        <end position="863"/>
    </location>
</feature>
<evidence type="ECO:0000256" key="1">
    <source>
        <dbReference type="ARBA" id="ARBA00004555"/>
    </source>
</evidence>
<feature type="compositionally biased region" description="Low complexity" evidence="5">
    <location>
        <begin position="119"/>
        <end position="132"/>
    </location>
</feature>
<organism evidence="6 7">
    <name type="scientific">[Candida] anglica</name>
    <dbReference type="NCBI Taxonomy" id="148631"/>
    <lineage>
        <taxon>Eukaryota</taxon>
        <taxon>Fungi</taxon>
        <taxon>Dikarya</taxon>
        <taxon>Ascomycota</taxon>
        <taxon>Saccharomycotina</taxon>
        <taxon>Pichiomycetes</taxon>
        <taxon>Debaryomycetaceae</taxon>
        <taxon>Kurtzmaniella</taxon>
    </lineage>
</organism>
<name>A0ABP0E6I5_9ASCO</name>
<evidence type="ECO:0000313" key="6">
    <source>
        <dbReference type="EMBL" id="CAK7894183.1"/>
    </source>
</evidence>
<dbReference type="Pfam" id="PF12709">
    <property type="entry name" value="Fungal_TACC"/>
    <property type="match status" value="1"/>
</dbReference>
<feature type="compositionally biased region" description="Polar residues" evidence="5">
    <location>
        <begin position="234"/>
        <end position="249"/>
    </location>
</feature>
<accession>A0ABP0E6I5</accession>
<evidence type="ECO:0000256" key="5">
    <source>
        <dbReference type="SAM" id="MobiDB-lite"/>
    </source>
</evidence>
<feature type="compositionally biased region" description="Polar residues" evidence="5">
    <location>
        <begin position="138"/>
        <end position="162"/>
    </location>
</feature>
<gene>
    <name evidence="6" type="primary">ATG23</name>
    <name evidence="6" type="ORF">CAAN4_A11298</name>
</gene>
<feature type="coiled-coil region" evidence="4">
    <location>
        <begin position="465"/>
        <end position="524"/>
    </location>
</feature>
<proteinExistence type="predicted"/>
<sequence>MEGEKLSPIRIAEFPTGSGGDHPHGLTAKHDARRNTIHHTVNRTPLSTRRTSEILSMKTQLAPLTSPRTLKYVSTFESIGKSKVKLDARLQQQQQQQQSSRDNSPTNKENVYRLGKAQRTSSRLSSESMNSRQPRSPFESSPTKIDTPSRSNNNSLTMMGSSQKKKRNHEVLEEISTASPSHKIAKVVTNANDLESSFRNEPELEDQEEQENNKNNTSIVIDDVFNKEDLVGQLSSSKPTTNTATTVIDNDSDDSDLEVGRNSANEFSQTMVTKYHTKVPESENFTQQNKILINVDEDYVTPQRLTEPVAKSPEINQGNRVIEESIVENTSPLKSHIDREIPKTVNISDNDDDDEIIEDGIEDEPTINFLMSPNSKPVFSIDHIKKIQNENVKEIESLENIIYHKNQEILKFSEELSSTNGKFLIFDQQIKELTSAKKKLIGNEELLKVQLKHTERDLAKSAKSLKIKMNLTNQLESKIQKYKQQLNSLNSDLELINKEKDNLLKDISELNEKLKLEIENHTVTNSKKIELEEEILSKNKELTLVGEVNLELNLKVESLLKDKEELLTEIKNLKEENVELHDINDKQTSLVEELDKLETLAKNKIAHLIADTEDGKLKIEKLNNEKNDLQVKLDDLTTIHNETQINLDQCTNSLNELTKNLEIIENEKKELSSDLELLQSKYDNSESFIQSLNKKLELFQQENERLKEETTKAKSQIELLKSANKDKDEIISGDTKKMSELVQKVNQQKQKISEYEDNVTSKESNSTEEVNELKSMIKKLQQEIENNNEKTQTRIQEVAEQLYYQYSKKHELKVAEVRKSIEKRFRKQIDHLHIENKSQIRDIESLEKKLEIVSVEKNQLLNLIEEYREVAESDPRKRSPKKGLKRH</sequence>
<feature type="region of interest" description="Disordered" evidence="5">
    <location>
        <begin position="1"/>
        <end position="28"/>
    </location>
</feature>